<evidence type="ECO:0000256" key="1">
    <source>
        <dbReference type="ARBA" id="ARBA00006471"/>
    </source>
</evidence>
<dbReference type="InterPro" id="IPR035987">
    <property type="entry name" value="Ribosomal_uS8_sf"/>
</dbReference>
<dbReference type="NCBIfam" id="NF001109">
    <property type="entry name" value="PRK00136.1"/>
    <property type="match status" value="1"/>
</dbReference>
<dbReference type="GO" id="GO:1990904">
    <property type="term" value="C:ribonucleoprotein complex"/>
    <property type="evidence" value="ECO:0007669"/>
    <property type="project" value="UniProtKB-KW"/>
</dbReference>
<dbReference type="Pfam" id="PF00410">
    <property type="entry name" value="Ribosomal_S8"/>
    <property type="match status" value="1"/>
</dbReference>
<comment type="similarity">
    <text evidence="1 4 5">Belongs to the universal ribosomal protein uS8 family.</text>
</comment>
<reference evidence="6" key="1">
    <citation type="journal article" date="2018" name="Sci. Rep.">
        <title>Dynamic evolution of inverted repeats in Euglenophyta plastid genomes.</title>
        <authorList>
            <person name="Karnkowska A."/>
            <person name="Bennett M.S."/>
            <person name="Triemer R.E."/>
        </authorList>
    </citation>
    <scope>NUCLEOTIDE SEQUENCE</scope>
</reference>
<dbReference type="GO" id="GO:0003735">
    <property type="term" value="F:structural constituent of ribosome"/>
    <property type="evidence" value="ECO:0007669"/>
    <property type="project" value="InterPro"/>
</dbReference>
<dbReference type="GO" id="GO:0019843">
    <property type="term" value="F:rRNA binding"/>
    <property type="evidence" value="ECO:0007669"/>
    <property type="project" value="UniProtKB-UniRule"/>
</dbReference>
<dbReference type="AlphaFoldDB" id="A0A3G3LKY0"/>
<dbReference type="Gene3D" id="3.30.1490.10">
    <property type="match status" value="1"/>
</dbReference>
<dbReference type="GO" id="GO:0006412">
    <property type="term" value="P:translation"/>
    <property type="evidence" value="ECO:0007669"/>
    <property type="project" value="UniProtKB-UniRule"/>
</dbReference>
<evidence type="ECO:0000256" key="2">
    <source>
        <dbReference type="ARBA" id="ARBA00022980"/>
    </source>
</evidence>
<organism evidence="6">
    <name type="scientific">Lepocinclis tripteris</name>
    <dbReference type="NCBI Taxonomy" id="135494"/>
    <lineage>
        <taxon>Eukaryota</taxon>
        <taxon>Discoba</taxon>
        <taxon>Euglenozoa</taxon>
        <taxon>Euglenida</taxon>
        <taxon>Spirocuta</taxon>
        <taxon>Euglenophyceae</taxon>
        <taxon>Euglenales</taxon>
        <taxon>Phacaceae</taxon>
        <taxon>Lepocinclis</taxon>
    </lineage>
</organism>
<geneLocation type="chloroplast" evidence="6"/>
<name>A0A3G3LKY0_9EUGL</name>
<dbReference type="GO" id="GO:0009507">
    <property type="term" value="C:chloroplast"/>
    <property type="evidence" value="ECO:0007669"/>
    <property type="project" value="UniProtKB-SubCell"/>
</dbReference>
<evidence type="ECO:0000256" key="4">
    <source>
        <dbReference type="HAMAP-Rule" id="MF_01302"/>
    </source>
</evidence>
<keyword evidence="3 4" id="KW-0687">Ribonucleoprotein</keyword>
<keyword evidence="2 4" id="KW-0689">Ribosomal protein</keyword>
<dbReference type="SUPFAM" id="SSF56047">
    <property type="entry name" value="Ribosomal protein S8"/>
    <property type="match status" value="1"/>
</dbReference>
<dbReference type="FunFam" id="3.30.1490.10:FF:000001">
    <property type="entry name" value="30S ribosomal protein S8"/>
    <property type="match status" value="1"/>
</dbReference>
<gene>
    <name evidence="4" type="primary">rps8</name>
</gene>
<dbReference type="PROSITE" id="PS00053">
    <property type="entry name" value="RIBOSOMAL_S8"/>
    <property type="match status" value="1"/>
</dbReference>
<comment type="subcellular location">
    <subcellularLocation>
        <location evidence="4">Plastid</location>
        <location evidence="4">Chloroplast</location>
    </subcellularLocation>
</comment>
<dbReference type="GO" id="GO:0005840">
    <property type="term" value="C:ribosome"/>
    <property type="evidence" value="ECO:0007669"/>
    <property type="project" value="UniProtKB-KW"/>
</dbReference>
<protein>
    <recommendedName>
        <fullName evidence="4">Small ribosomal subunit protein uS8c</fullName>
    </recommendedName>
</protein>
<comment type="subunit">
    <text evidence="4">Part of the 30S ribosomal subunit.</text>
</comment>
<sequence length="142" mass="15964">MYTIDHLSDLLTRIRNANIIGSEMVILPKTNLAISVINLLKREGFIDGFDIFKNNLSNFNFLEDKEFISVKLKFKKGSILKPYISCIKRVSKPGLRVYSRVSNLPVVFGGIGVAILSTSKGLMTSKDAKIYNIGGEVLFYIW</sequence>
<keyword evidence="4" id="KW-0699">rRNA-binding</keyword>
<dbReference type="PANTHER" id="PTHR11758">
    <property type="entry name" value="40S RIBOSOMAL PROTEIN S15A"/>
    <property type="match status" value="1"/>
</dbReference>
<accession>A0A3G3LKY0</accession>
<proteinExistence type="inferred from homology"/>
<dbReference type="InterPro" id="IPR047863">
    <property type="entry name" value="Ribosomal_uS8_CS"/>
</dbReference>
<comment type="function">
    <text evidence="4">One of the primary rRNA binding proteins, it binds directly to 16S rRNA central domain where it helps coordinate assembly of the platform of the 30S subunit.</text>
</comment>
<keyword evidence="4" id="KW-0694">RNA-binding</keyword>
<keyword evidence="6" id="KW-0934">Plastid</keyword>
<evidence type="ECO:0000256" key="3">
    <source>
        <dbReference type="ARBA" id="ARBA00023274"/>
    </source>
</evidence>
<dbReference type="Gene3D" id="3.30.1370.30">
    <property type="match status" value="1"/>
</dbReference>
<dbReference type="EMBL" id="MH898668">
    <property type="protein sequence ID" value="AYQ93374.1"/>
    <property type="molecule type" value="Genomic_DNA"/>
</dbReference>
<evidence type="ECO:0000256" key="5">
    <source>
        <dbReference type="RuleBase" id="RU003660"/>
    </source>
</evidence>
<keyword evidence="6" id="KW-0150">Chloroplast</keyword>
<dbReference type="InterPro" id="IPR000630">
    <property type="entry name" value="Ribosomal_uS8"/>
</dbReference>
<evidence type="ECO:0000313" key="6">
    <source>
        <dbReference type="EMBL" id="AYQ93374.1"/>
    </source>
</evidence>
<dbReference type="HAMAP" id="MF_01302_B">
    <property type="entry name" value="Ribosomal_uS8_B"/>
    <property type="match status" value="1"/>
</dbReference>